<dbReference type="GO" id="GO:0020037">
    <property type="term" value="F:heme binding"/>
    <property type="evidence" value="ECO:0007669"/>
    <property type="project" value="InterPro"/>
</dbReference>
<comment type="caution">
    <text evidence="1">The sequence shown here is derived from an EMBL/GenBank/DDBJ whole genome shotgun (WGS) entry which is preliminary data.</text>
</comment>
<reference evidence="1 2" key="1">
    <citation type="submission" date="2024-01" db="EMBL/GenBank/DDBJ databases">
        <title>A draft genome for a cacao thread blight-causing isolate of Paramarasmius palmivorus.</title>
        <authorList>
            <person name="Baruah I.K."/>
            <person name="Bukari Y."/>
            <person name="Amoako-Attah I."/>
            <person name="Meinhardt L.W."/>
            <person name="Bailey B.A."/>
            <person name="Cohen S.P."/>
        </authorList>
    </citation>
    <scope>NUCLEOTIDE SEQUENCE [LARGE SCALE GENOMIC DNA]</scope>
    <source>
        <strain evidence="1 2">GH-12</strain>
    </source>
</reference>
<dbReference type="GO" id="GO:0004497">
    <property type="term" value="F:monooxygenase activity"/>
    <property type="evidence" value="ECO:0007669"/>
    <property type="project" value="InterPro"/>
</dbReference>
<evidence type="ECO:0000313" key="2">
    <source>
        <dbReference type="Proteomes" id="UP001383192"/>
    </source>
</evidence>
<sequence length="193" mass="21592">MHILRQSAEDGVLPLSNPITLTTGESINNLPIPKGLRIVASVAAYNRLIKASTPDAEIRFNELLTRNQQIFGENPHEFDPERWLAPSRVKTDAPLGVYANLRRSLGVSALALGGDLREYLDIVWPEAIADDFNRVLEMQAFLTELIDNFEFSLAPDSHKIRRESCLLMQPTIEGELEKGCQLPLRVSIASRDD</sequence>
<dbReference type="GO" id="GO:0005506">
    <property type="term" value="F:iron ion binding"/>
    <property type="evidence" value="ECO:0007669"/>
    <property type="project" value="InterPro"/>
</dbReference>
<dbReference type="SUPFAM" id="SSF48264">
    <property type="entry name" value="Cytochrome P450"/>
    <property type="match status" value="1"/>
</dbReference>
<dbReference type="AlphaFoldDB" id="A0AAW0DPY2"/>
<dbReference type="GO" id="GO:0016705">
    <property type="term" value="F:oxidoreductase activity, acting on paired donors, with incorporation or reduction of molecular oxygen"/>
    <property type="evidence" value="ECO:0007669"/>
    <property type="project" value="InterPro"/>
</dbReference>
<organism evidence="1 2">
    <name type="scientific">Paramarasmius palmivorus</name>
    <dbReference type="NCBI Taxonomy" id="297713"/>
    <lineage>
        <taxon>Eukaryota</taxon>
        <taxon>Fungi</taxon>
        <taxon>Dikarya</taxon>
        <taxon>Basidiomycota</taxon>
        <taxon>Agaricomycotina</taxon>
        <taxon>Agaricomycetes</taxon>
        <taxon>Agaricomycetidae</taxon>
        <taxon>Agaricales</taxon>
        <taxon>Marasmiineae</taxon>
        <taxon>Marasmiaceae</taxon>
        <taxon>Paramarasmius</taxon>
    </lineage>
</organism>
<accession>A0AAW0DPY2</accession>
<protein>
    <submittedName>
        <fullName evidence="1">Uncharacterized protein</fullName>
    </submittedName>
</protein>
<dbReference type="InterPro" id="IPR036396">
    <property type="entry name" value="Cyt_P450_sf"/>
</dbReference>
<keyword evidence="2" id="KW-1185">Reference proteome</keyword>
<dbReference type="Gene3D" id="1.10.630.10">
    <property type="entry name" value="Cytochrome P450"/>
    <property type="match status" value="1"/>
</dbReference>
<gene>
    <name evidence="1" type="ORF">VNI00_004180</name>
</gene>
<dbReference type="Proteomes" id="UP001383192">
    <property type="component" value="Unassembled WGS sequence"/>
</dbReference>
<dbReference type="EMBL" id="JAYKXP010000011">
    <property type="protein sequence ID" value="KAK7052861.1"/>
    <property type="molecule type" value="Genomic_DNA"/>
</dbReference>
<evidence type="ECO:0000313" key="1">
    <source>
        <dbReference type="EMBL" id="KAK7052861.1"/>
    </source>
</evidence>
<proteinExistence type="predicted"/>
<name>A0AAW0DPY2_9AGAR</name>